<sequence>MSRLKNVVKLSEDMRDKMNTRYVLTCGNMFDLIGHYENIFELVAAAFRLGYCQGAKAERKRAKEGAE</sequence>
<dbReference type="Proteomes" id="UP000095544">
    <property type="component" value="Unassembled WGS sequence"/>
</dbReference>
<protein>
    <submittedName>
        <fullName evidence="1">Uncharacterized protein</fullName>
    </submittedName>
</protein>
<dbReference type="STRING" id="39482.ERS852491_01370"/>
<reference evidence="1 2" key="1">
    <citation type="submission" date="2015-09" db="EMBL/GenBank/DDBJ databases">
        <authorList>
            <consortium name="Pathogen Informatics"/>
        </authorList>
    </citation>
    <scope>NUCLEOTIDE SEQUENCE [LARGE SCALE GENOMIC DNA]</scope>
    <source>
        <strain evidence="1 2">2789STDY5834876</strain>
    </source>
</reference>
<evidence type="ECO:0000313" key="2">
    <source>
        <dbReference type="Proteomes" id="UP000095544"/>
    </source>
</evidence>
<dbReference type="RefSeq" id="WP_055152164.1">
    <property type="nucleotide sequence ID" value="NZ_CYZU01000009.1"/>
</dbReference>
<dbReference type="EMBL" id="CYZU01000009">
    <property type="protein sequence ID" value="CUO12974.1"/>
    <property type="molecule type" value="Genomic_DNA"/>
</dbReference>
<evidence type="ECO:0000313" key="1">
    <source>
        <dbReference type="EMBL" id="CUO12974.1"/>
    </source>
</evidence>
<gene>
    <name evidence="1" type="ORF">ERS852491_01370</name>
</gene>
<organism evidence="1 2">
    <name type="scientific">Faecalicatena contorta</name>
    <dbReference type="NCBI Taxonomy" id="39482"/>
    <lineage>
        <taxon>Bacteria</taxon>
        <taxon>Bacillati</taxon>
        <taxon>Bacillota</taxon>
        <taxon>Clostridia</taxon>
        <taxon>Lachnospirales</taxon>
        <taxon>Lachnospiraceae</taxon>
        <taxon>Faecalicatena</taxon>
    </lineage>
</organism>
<proteinExistence type="predicted"/>
<name>A0A174CIL4_9FIRM</name>
<accession>A0A174CIL4</accession>
<dbReference type="AlphaFoldDB" id="A0A174CIL4"/>